<organism evidence="1">
    <name type="scientific">Octactis speculum</name>
    <dbReference type="NCBI Taxonomy" id="3111310"/>
    <lineage>
        <taxon>Eukaryota</taxon>
        <taxon>Sar</taxon>
        <taxon>Stramenopiles</taxon>
        <taxon>Ochrophyta</taxon>
        <taxon>Dictyochophyceae</taxon>
        <taxon>Dictyochales</taxon>
        <taxon>Dictyochaceae</taxon>
        <taxon>Octactis</taxon>
    </lineage>
</organism>
<dbReference type="EMBL" id="HBGS01027205">
    <property type="protein sequence ID" value="CAD9421912.1"/>
    <property type="molecule type" value="Transcribed_RNA"/>
</dbReference>
<proteinExistence type="predicted"/>
<reference evidence="1" key="1">
    <citation type="submission" date="2021-01" db="EMBL/GenBank/DDBJ databases">
        <authorList>
            <person name="Corre E."/>
            <person name="Pelletier E."/>
            <person name="Niang G."/>
            <person name="Scheremetjew M."/>
            <person name="Finn R."/>
            <person name="Kale V."/>
            <person name="Holt S."/>
            <person name="Cochrane G."/>
            <person name="Meng A."/>
            <person name="Brown T."/>
            <person name="Cohen L."/>
        </authorList>
    </citation>
    <scope>NUCLEOTIDE SEQUENCE</scope>
    <source>
        <strain evidence="1">CCMP1381</strain>
    </source>
</reference>
<protein>
    <submittedName>
        <fullName evidence="1">Uncharacterized protein</fullName>
    </submittedName>
</protein>
<sequence>MHVGDESKDTLRRLSELQASYEGQSVLRIDAINQRRKSEDKLRHSEKELHALGHANFKTTQAAEKARFSLVRSHSALKKSNQELQDTQDEFKKAKKRFSDNYFE</sequence>
<name>A0A7S2CCD0_9STRA</name>
<evidence type="ECO:0000313" key="1">
    <source>
        <dbReference type="EMBL" id="CAD9421912.1"/>
    </source>
</evidence>
<accession>A0A7S2CCD0</accession>
<gene>
    <name evidence="1" type="ORF">DSPE1174_LOCUS13796</name>
</gene>
<dbReference type="AlphaFoldDB" id="A0A7S2CCD0"/>